<evidence type="ECO:0000313" key="3">
    <source>
        <dbReference type="Proteomes" id="UP001367508"/>
    </source>
</evidence>
<organism evidence="2 3">
    <name type="scientific">Canavalia gladiata</name>
    <name type="common">Sword bean</name>
    <name type="synonym">Dolichos gladiatus</name>
    <dbReference type="NCBI Taxonomy" id="3824"/>
    <lineage>
        <taxon>Eukaryota</taxon>
        <taxon>Viridiplantae</taxon>
        <taxon>Streptophyta</taxon>
        <taxon>Embryophyta</taxon>
        <taxon>Tracheophyta</taxon>
        <taxon>Spermatophyta</taxon>
        <taxon>Magnoliopsida</taxon>
        <taxon>eudicotyledons</taxon>
        <taxon>Gunneridae</taxon>
        <taxon>Pentapetalae</taxon>
        <taxon>rosids</taxon>
        <taxon>fabids</taxon>
        <taxon>Fabales</taxon>
        <taxon>Fabaceae</taxon>
        <taxon>Papilionoideae</taxon>
        <taxon>50 kb inversion clade</taxon>
        <taxon>NPAAA clade</taxon>
        <taxon>indigoferoid/millettioid clade</taxon>
        <taxon>Phaseoleae</taxon>
        <taxon>Canavalia</taxon>
    </lineage>
</organism>
<dbReference type="Proteomes" id="UP001367508">
    <property type="component" value="Unassembled WGS sequence"/>
</dbReference>
<accession>A0AAN9PS40</accession>
<name>A0AAN9PS40_CANGL</name>
<feature type="region of interest" description="Disordered" evidence="1">
    <location>
        <begin position="82"/>
        <end position="105"/>
    </location>
</feature>
<gene>
    <name evidence="2" type="ORF">VNO77_41518</name>
</gene>
<evidence type="ECO:0000256" key="1">
    <source>
        <dbReference type="SAM" id="MobiDB-lite"/>
    </source>
</evidence>
<proteinExistence type="predicted"/>
<comment type="caution">
    <text evidence="2">The sequence shown here is derived from an EMBL/GenBank/DDBJ whole genome shotgun (WGS) entry which is preliminary data.</text>
</comment>
<protein>
    <submittedName>
        <fullName evidence="2">Uncharacterized protein</fullName>
    </submittedName>
</protein>
<evidence type="ECO:0000313" key="2">
    <source>
        <dbReference type="EMBL" id="KAK7307982.1"/>
    </source>
</evidence>
<dbReference type="AlphaFoldDB" id="A0AAN9PS40"/>
<dbReference type="EMBL" id="JAYMYQ010000010">
    <property type="protein sequence ID" value="KAK7307982.1"/>
    <property type="molecule type" value="Genomic_DNA"/>
</dbReference>
<feature type="compositionally biased region" description="Low complexity" evidence="1">
    <location>
        <begin position="91"/>
        <end position="105"/>
    </location>
</feature>
<sequence length="127" mass="14171">MNNIAPNSASFIVVVSPDRIPRFSTHKCDHIRLGRDDIMELQCMVPLQLPRQLGKRIPGGSSPSKSVTTAFIYMLTDIEGNNPSELHNRTSRPSHVSRSSLSKLSQAGRYRAKPCKLPQVANWPLCF</sequence>
<keyword evidence="3" id="KW-1185">Reference proteome</keyword>
<reference evidence="2 3" key="1">
    <citation type="submission" date="2024-01" db="EMBL/GenBank/DDBJ databases">
        <title>The genomes of 5 underutilized Papilionoideae crops provide insights into root nodulation and disease resistanc.</title>
        <authorList>
            <person name="Jiang F."/>
        </authorList>
    </citation>
    <scope>NUCLEOTIDE SEQUENCE [LARGE SCALE GENOMIC DNA]</scope>
    <source>
        <strain evidence="2">LVBAO_FW01</strain>
        <tissue evidence="2">Leaves</tissue>
    </source>
</reference>